<keyword evidence="2" id="KW-0378">Hydrolase</keyword>
<dbReference type="PANTHER" id="PTHR12649">
    <property type="entry name" value="PEPTIDYL-TRNA HYDROLASE 2"/>
    <property type="match status" value="1"/>
</dbReference>
<feature type="non-terminal residue" evidence="5">
    <location>
        <position position="1"/>
    </location>
</feature>
<evidence type="ECO:0000256" key="2">
    <source>
        <dbReference type="ARBA" id="ARBA00022801"/>
    </source>
</evidence>
<dbReference type="EMBL" id="JAHRIN010019474">
    <property type="protein sequence ID" value="MEQ2198422.1"/>
    <property type="molecule type" value="Genomic_DNA"/>
</dbReference>
<comment type="caution">
    <text evidence="5">The sequence shown here is derived from an EMBL/GenBank/DDBJ whole genome shotgun (WGS) entry which is preliminary data.</text>
</comment>
<feature type="region of interest" description="Disordered" evidence="4">
    <location>
        <begin position="133"/>
        <end position="157"/>
    </location>
</feature>
<dbReference type="Pfam" id="PF01981">
    <property type="entry name" value="PTH2"/>
    <property type="match status" value="1"/>
</dbReference>
<feature type="compositionally biased region" description="Polar residues" evidence="4">
    <location>
        <begin position="144"/>
        <end position="157"/>
    </location>
</feature>
<evidence type="ECO:0000256" key="4">
    <source>
        <dbReference type="SAM" id="MobiDB-lite"/>
    </source>
</evidence>
<dbReference type="PANTHER" id="PTHR12649:SF29">
    <property type="entry name" value="AMINOACYL-TRNA HYDROLASE"/>
    <property type="match status" value="1"/>
</dbReference>
<evidence type="ECO:0000256" key="3">
    <source>
        <dbReference type="ARBA" id="ARBA00048707"/>
    </source>
</evidence>
<dbReference type="SUPFAM" id="SSF102462">
    <property type="entry name" value="Peptidyl-tRNA hydrolase II"/>
    <property type="match status" value="1"/>
</dbReference>
<dbReference type="EC" id="3.1.1.29" evidence="1"/>
<reference evidence="5 6" key="1">
    <citation type="submission" date="2021-06" db="EMBL/GenBank/DDBJ databases">
        <authorList>
            <person name="Palmer J.M."/>
        </authorList>
    </citation>
    <scope>NUCLEOTIDE SEQUENCE [LARGE SCALE GENOMIC DNA]</scope>
    <source>
        <strain evidence="5 6">XC_2019</strain>
        <tissue evidence="5">Muscle</tissue>
    </source>
</reference>
<evidence type="ECO:0000256" key="1">
    <source>
        <dbReference type="ARBA" id="ARBA00013260"/>
    </source>
</evidence>
<keyword evidence="6" id="KW-1185">Reference proteome</keyword>
<accession>A0ABV0QRH2</accession>
<organism evidence="5 6">
    <name type="scientific">Xenoophorus captivus</name>
    <dbReference type="NCBI Taxonomy" id="1517983"/>
    <lineage>
        <taxon>Eukaryota</taxon>
        <taxon>Metazoa</taxon>
        <taxon>Chordata</taxon>
        <taxon>Craniata</taxon>
        <taxon>Vertebrata</taxon>
        <taxon>Euteleostomi</taxon>
        <taxon>Actinopterygii</taxon>
        <taxon>Neopterygii</taxon>
        <taxon>Teleostei</taxon>
        <taxon>Neoteleostei</taxon>
        <taxon>Acanthomorphata</taxon>
        <taxon>Ovalentaria</taxon>
        <taxon>Atherinomorphae</taxon>
        <taxon>Cyprinodontiformes</taxon>
        <taxon>Goodeidae</taxon>
        <taxon>Xenoophorus</taxon>
    </lineage>
</organism>
<sequence length="157" mass="16805">IAAQVGHAAVGLYQALQEKNSWREMAWKAKKVVLQGTNVAHLLELQALALSLNLPTYLVQDAGLTQVGVHIQRTLCSSANPTGTLLSRSFPSCGTSGRAAQTAYPCTAAWETPWLDCVSVSLRPVVVTGEEGDGRFAECKDPTQNRSPVSHTAVYTP</sequence>
<evidence type="ECO:0000313" key="6">
    <source>
        <dbReference type="Proteomes" id="UP001434883"/>
    </source>
</evidence>
<gene>
    <name evidence="5" type="ORF">XENOCAPTIV_012739</name>
</gene>
<dbReference type="InterPro" id="IPR002833">
    <property type="entry name" value="PTH2"/>
</dbReference>
<dbReference type="Gene3D" id="3.40.1490.10">
    <property type="entry name" value="Bit1"/>
    <property type="match status" value="1"/>
</dbReference>
<feature type="compositionally biased region" description="Basic and acidic residues" evidence="4">
    <location>
        <begin position="133"/>
        <end position="143"/>
    </location>
</feature>
<protein>
    <recommendedName>
        <fullName evidence="1">peptidyl-tRNA hydrolase</fullName>
        <ecNumber evidence="1">3.1.1.29</ecNumber>
    </recommendedName>
</protein>
<dbReference type="InterPro" id="IPR023476">
    <property type="entry name" value="Pep_tRNA_hydro_II_dom_sf"/>
</dbReference>
<comment type="catalytic activity">
    <reaction evidence="3">
        <text>an N-acyl-L-alpha-aminoacyl-tRNA + H2O = an N-acyl-L-amino acid + a tRNA + H(+)</text>
        <dbReference type="Rhea" id="RHEA:54448"/>
        <dbReference type="Rhea" id="RHEA-COMP:10123"/>
        <dbReference type="Rhea" id="RHEA-COMP:13883"/>
        <dbReference type="ChEBI" id="CHEBI:15377"/>
        <dbReference type="ChEBI" id="CHEBI:15378"/>
        <dbReference type="ChEBI" id="CHEBI:59874"/>
        <dbReference type="ChEBI" id="CHEBI:78442"/>
        <dbReference type="ChEBI" id="CHEBI:138191"/>
        <dbReference type="EC" id="3.1.1.29"/>
    </reaction>
</comment>
<name>A0ABV0QRH2_9TELE</name>
<evidence type="ECO:0000313" key="5">
    <source>
        <dbReference type="EMBL" id="MEQ2198422.1"/>
    </source>
</evidence>
<dbReference type="Proteomes" id="UP001434883">
    <property type="component" value="Unassembled WGS sequence"/>
</dbReference>
<proteinExistence type="predicted"/>